<sequence>MNFSYQFTDQELAWLQALSTLAAFVALLLSVVAVYFSARTYWQKKGAFIRGNYRLTSGSIATEDKYVNEVILENLKDRAVVVFAIYLKLSPNFTIKLESFEDDPTIIKPFEVIKRTYDPVDFYSFNMKKFDLNGLIDDRYQKNRLMLSTSDGRLVVKRPIPLWNPVHAWFSNYMNVTFEARRALFDGRGFGGNVLYLVNLYDGTEKKQVLPLYPGEAKFKWYRDLGGTNESLEAAEKVKAVFEDAILRDGLQFDRVEVIDVQAKKESSNFLPTGERKVAKRHSWLYVNIVGRLATKLDKRRLRKRNRVTAKAK</sequence>
<dbReference type="AlphaFoldDB" id="A0A844AZM0"/>
<keyword evidence="1" id="KW-0472">Membrane</keyword>
<proteinExistence type="predicted"/>
<gene>
    <name evidence="2" type="ORF">GG681_12390</name>
</gene>
<evidence type="ECO:0000313" key="3">
    <source>
        <dbReference type="Proteomes" id="UP000436694"/>
    </source>
</evidence>
<keyword evidence="1" id="KW-1133">Transmembrane helix</keyword>
<keyword evidence="1" id="KW-0812">Transmembrane</keyword>
<name>A0A844AZM0_9RHOB</name>
<organism evidence="2 3">
    <name type="scientific">Tritonibacter aquimaris</name>
    <dbReference type="NCBI Taxonomy" id="2663379"/>
    <lineage>
        <taxon>Bacteria</taxon>
        <taxon>Pseudomonadati</taxon>
        <taxon>Pseudomonadota</taxon>
        <taxon>Alphaproteobacteria</taxon>
        <taxon>Rhodobacterales</taxon>
        <taxon>Paracoccaceae</taxon>
        <taxon>Tritonibacter</taxon>
    </lineage>
</organism>
<feature type="transmembrane region" description="Helical" evidence="1">
    <location>
        <begin position="12"/>
        <end position="36"/>
    </location>
</feature>
<keyword evidence="3" id="KW-1185">Reference proteome</keyword>
<comment type="caution">
    <text evidence="2">The sequence shown here is derived from an EMBL/GenBank/DDBJ whole genome shotgun (WGS) entry which is preliminary data.</text>
</comment>
<protein>
    <submittedName>
        <fullName evidence="2">Uncharacterized protein</fullName>
    </submittedName>
</protein>
<dbReference type="RefSeq" id="WP_153548349.1">
    <property type="nucleotide sequence ID" value="NZ_WIXK01000006.1"/>
</dbReference>
<dbReference type="EMBL" id="WIXK01000006">
    <property type="protein sequence ID" value="MQY43442.1"/>
    <property type="molecule type" value="Genomic_DNA"/>
</dbReference>
<evidence type="ECO:0000313" key="2">
    <source>
        <dbReference type="EMBL" id="MQY43442.1"/>
    </source>
</evidence>
<reference evidence="2 3" key="1">
    <citation type="submission" date="2019-10" db="EMBL/GenBank/DDBJ databases">
        <title>Epibacterium sp. nov., isolated from seawater.</title>
        <authorList>
            <person name="Zhang X."/>
            <person name="Li N."/>
        </authorList>
    </citation>
    <scope>NUCLEOTIDE SEQUENCE [LARGE SCALE GENOMIC DNA]</scope>
    <source>
        <strain evidence="2 3">SM1969</strain>
    </source>
</reference>
<dbReference type="Proteomes" id="UP000436694">
    <property type="component" value="Unassembled WGS sequence"/>
</dbReference>
<evidence type="ECO:0000256" key="1">
    <source>
        <dbReference type="SAM" id="Phobius"/>
    </source>
</evidence>
<accession>A0A844AZM0</accession>